<protein>
    <submittedName>
        <fullName evidence="2">Uncharacterized protein</fullName>
    </submittedName>
</protein>
<feature type="transmembrane region" description="Helical" evidence="1">
    <location>
        <begin position="331"/>
        <end position="350"/>
    </location>
</feature>
<feature type="transmembrane region" description="Helical" evidence="1">
    <location>
        <begin position="88"/>
        <end position="108"/>
    </location>
</feature>
<dbReference type="EMBL" id="CP001079">
    <property type="protein sequence ID" value="ACM49563.1"/>
    <property type="molecule type" value="Genomic_DNA"/>
</dbReference>
<evidence type="ECO:0000313" key="2">
    <source>
        <dbReference type="EMBL" id="ACM49563.1"/>
    </source>
</evidence>
<feature type="transmembrane region" description="Helical" evidence="1">
    <location>
        <begin position="443"/>
        <end position="467"/>
    </location>
</feature>
<feature type="transmembrane region" description="Helical" evidence="1">
    <location>
        <begin position="370"/>
        <end position="388"/>
    </location>
</feature>
<feature type="transmembrane region" description="Helical" evidence="1">
    <location>
        <begin position="286"/>
        <end position="311"/>
    </location>
</feature>
<dbReference type="Proteomes" id="UP000007307">
    <property type="component" value="Chromosome"/>
</dbReference>
<dbReference type="HOGENOM" id="CLU_492329_0_0_5"/>
<proteinExistence type="predicted"/>
<feature type="transmembrane region" description="Helical" evidence="1">
    <location>
        <begin position="409"/>
        <end position="431"/>
    </location>
</feature>
<dbReference type="KEGG" id="amf:AMF_729"/>
<accession>B9KGK9</accession>
<keyword evidence="3" id="KW-1185">Reference proteome</keyword>
<organism evidence="2 3">
    <name type="scientific">Anaplasma marginale (strain Florida)</name>
    <dbReference type="NCBI Taxonomy" id="320483"/>
    <lineage>
        <taxon>Bacteria</taxon>
        <taxon>Pseudomonadati</taxon>
        <taxon>Pseudomonadota</taxon>
        <taxon>Alphaproteobacteria</taxon>
        <taxon>Rickettsiales</taxon>
        <taxon>Anaplasmataceae</taxon>
        <taxon>Anaplasma</taxon>
    </lineage>
</organism>
<evidence type="ECO:0000313" key="3">
    <source>
        <dbReference type="Proteomes" id="UP000007307"/>
    </source>
</evidence>
<dbReference type="AlphaFoldDB" id="B9KGK9"/>
<gene>
    <name evidence="2" type="ordered locus">AMF_729</name>
</gene>
<reference evidence="2 3" key="1">
    <citation type="journal article" date="2009" name="BMC Genomics">
        <title>Conservation in the face of diversity: multistrain analysis of an intracellular bacterium.</title>
        <authorList>
            <person name="Dark M.J."/>
            <person name="Herndon D.R."/>
            <person name="Kappmeyer L.S."/>
            <person name="Gonzales M.P."/>
            <person name="Nordeen E."/>
            <person name="Palmer G.H."/>
            <person name="Knowles D.P. Jr."/>
            <person name="Brayton K.A."/>
        </authorList>
    </citation>
    <scope>NUCLEOTIDE SEQUENCE [LARGE SCALE GENOMIC DNA]</scope>
    <source>
        <strain evidence="2 3">Florida</strain>
    </source>
</reference>
<feature type="transmembrane region" description="Helical" evidence="1">
    <location>
        <begin position="255"/>
        <end position="274"/>
    </location>
</feature>
<keyword evidence="1" id="KW-1133">Transmembrane helix</keyword>
<keyword evidence="1" id="KW-0812">Transmembrane</keyword>
<feature type="transmembrane region" description="Helical" evidence="1">
    <location>
        <begin position="174"/>
        <end position="191"/>
    </location>
</feature>
<name>B9KGK9_ANAMF</name>
<feature type="transmembrane region" description="Helical" evidence="1">
    <location>
        <begin position="47"/>
        <end position="67"/>
    </location>
</feature>
<sequence>MPQSMEEGVAYASGPQISTSSEDVLSRTCNTIPDDEARVYDVRSRIYTAYMLCSSVLCVVPIIPYYISKELYRRGRMVGAAVSMELFLCLRSVLAIELIFAKVLLIAFKKYPTLLNGFFIPHLDLAVLFLASMCTIPLSIISMTWRYYCVYEMVKNTQCGVCHALLEQSYLRDIVYGMPALVSYSGCSGPFFAHENVQRKKIYDGYVAYEVYLYCTSYLLLLPACMALLCNYFYHKRRKTAMSVVRALSALSHVLLVNIFLVATIAYIAFLQVGSPPLMGLRGDPISIAALVGILSSVAILMGATAFCCYLVRKGACSLDLEVPDNIARSVLKFGILTTAVCNICELFVIREEFRDSKTAYLGSKFAYEIFFRVITSVLMLPACLAQLSSELYAAGKRKASAIADRVCLFSEILLTNILVLGALFTGVLHIPCLNSVVKNPTYVGFLAALVVSSAILVIAVVCDALYITRKSGEGGIGWENAVLYDARIESSLANFGLLNLMARGTISLVLFILGKAESRETDPRIAHANYDIRIGSAASIHDCVGAGVLHGR</sequence>
<keyword evidence="1" id="KW-0472">Membrane</keyword>
<feature type="transmembrane region" description="Helical" evidence="1">
    <location>
        <begin position="211"/>
        <end position="234"/>
    </location>
</feature>
<feature type="transmembrane region" description="Helical" evidence="1">
    <location>
        <begin position="128"/>
        <end position="148"/>
    </location>
</feature>
<evidence type="ECO:0000256" key="1">
    <source>
        <dbReference type="SAM" id="Phobius"/>
    </source>
</evidence>